<accession>A0A836P225</accession>
<reference evidence="1" key="1">
    <citation type="submission" date="2012-05" db="EMBL/GenBank/DDBJ databases">
        <authorList>
            <person name="Studholme D.J."/>
            <person name="Wasukira A."/>
            <person name="Grant M."/>
        </authorList>
    </citation>
    <scope>NUCLEOTIDE SEQUENCE [LARGE SCALE GENOMIC DNA]</scope>
    <source>
        <strain evidence="1">NCPPB 890</strain>
    </source>
</reference>
<comment type="caution">
    <text evidence="1">The sequence shown here is derived from an EMBL/GenBank/DDBJ whole genome shotgun (WGS) entry which is preliminary data.</text>
</comment>
<sequence length="78" mass="8530">MDKVGTQAHTSCVRSTYVPRIGRALRWLLACCLVLGAWPAGAQALKHTAYHTVTRWNMDDGLPHNLVHAVAHGEDGLI</sequence>
<gene>
    <name evidence="1" type="ORF">A11K_0113225</name>
</gene>
<name>A0A836P225_XANVA</name>
<dbReference type="AlphaFoldDB" id="A0A836P225"/>
<proteinExistence type="predicted"/>
<protein>
    <submittedName>
        <fullName evidence="1">Uncharacterized protein</fullName>
    </submittedName>
</protein>
<evidence type="ECO:0000313" key="1">
    <source>
        <dbReference type="EMBL" id="KFA01846.1"/>
    </source>
</evidence>
<organism evidence="1">
    <name type="scientific">Xanthomonas vasicola pv. vasculorum NCPPB 890</name>
    <dbReference type="NCBI Taxonomy" id="1184265"/>
    <lineage>
        <taxon>Bacteria</taxon>
        <taxon>Pseudomonadati</taxon>
        <taxon>Pseudomonadota</taxon>
        <taxon>Gammaproteobacteria</taxon>
        <taxon>Lysobacterales</taxon>
        <taxon>Lysobacteraceae</taxon>
        <taxon>Xanthomonas</taxon>
    </lineage>
</organism>
<dbReference type="EMBL" id="AKBN01000746">
    <property type="protein sequence ID" value="KFA01846.1"/>
    <property type="molecule type" value="Genomic_DNA"/>
</dbReference>